<evidence type="ECO:0000313" key="5">
    <source>
        <dbReference type="Proteomes" id="UP001217089"/>
    </source>
</evidence>
<evidence type="ECO:0000256" key="1">
    <source>
        <dbReference type="ARBA" id="ARBA00004173"/>
    </source>
</evidence>
<dbReference type="Proteomes" id="UP001217089">
    <property type="component" value="Unassembled WGS sequence"/>
</dbReference>
<name>A0ABQ9FQ10_TEGGR</name>
<dbReference type="Gene3D" id="1.10.10.140">
    <property type="entry name" value="Cytochrome c oxidase, subunit VIb"/>
    <property type="match status" value="1"/>
</dbReference>
<proteinExistence type="predicted"/>
<dbReference type="SUPFAM" id="SSF47694">
    <property type="entry name" value="Cytochrome c oxidase subunit h"/>
    <property type="match status" value="1"/>
</dbReference>
<reference evidence="4 5" key="1">
    <citation type="submission" date="2022-12" db="EMBL/GenBank/DDBJ databases">
        <title>Chromosome-level genome of Tegillarca granosa.</title>
        <authorList>
            <person name="Kim J."/>
        </authorList>
    </citation>
    <scope>NUCLEOTIDE SEQUENCE [LARGE SCALE GENOMIC DNA]</scope>
    <source>
        <strain evidence="4">Teg-2019</strain>
        <tissue evidence="4">Adductor muscle</tissue>
    </source>
</reference>
<dbReference type="PANTHER" id="PTHR11387">
    <property type="entry name" value="CYTOCHROME C OXIDASE SUBUNIT 6B"/>
    <property type="match status" value="1"/>
</dbReference>
<organism evidence="4 5">
    <name type="scientific">Tegillarca granosa</name>
    <name type="common">Malaysian cockle</name>
    <name type="synonym">Anadara granosa</name>
    <dbReference type="NCBI Taxonomy" id="220873"/>
    <lineage>
        <taxon>Eukaryota</taxon>
        <taxon>Metazoa</taxon>
        <taxon>Spiralia</taxon>
        <taxon>Lophotrochozoa</taxon>
        <taxon>Mollusca</taxon>
        <taxon>Bivalvia</taxon>
        <taxon>Autobranchia</taxon>
        <taxon>Pteriomorphia</taxon>
        <taxon>Arcoida</taxon>
        <taxon>Arcoidea</taxon>
        <taxon>Arcidae</taxon>
        <taxon>Tegillarca</taxon>
    </lineage>
</organism>
<dbReference type="EMBL" id="JARBDR010000214">
    <property type="protein sequence ID" value="KAJ8319371.1"/>
    <property type="molecule type" value="Genomic_DNA"/>
</dbReference>
<accession>A0ABQ9FQ10</accession>
<keyword evidence="2" id="KW-0496">Mitochondrion</keyword>
<comment type="subcellular location">
    <subcellularLocation>
        <location evidence="1">Mitochondrion</location>
    </subcellularLocation>
</comment>
<sequence length="98" mass="11422">MIETFVINSVFIMSWAPPHDGRFHSQQQQKHCWQNLVDYLKCAKVKGKEAPACAFFYRSYRSLCASVFREKFEEQLENGTFLIGHKVAQMDISIESDE</sequence>
<evidence type="ECO:0000313" key="4">
    <source>
        <dbReference type="EMBL" id="KAJ8319371.1"/>
    </source>
</evidence>
<dbReference type="Pfam" id="PF02297">
    <property type="entry name" value="COX6B"/>
    <property type="match status" value="1"/>
</dbReference>
<gene>
    <name evidence="4" type="ORF">KUTeg_004462</name>
</gene>
<evidence type="ECO:0000256" key="2">
    <source>
        <dbReference type="ARBA" id="ARBA00023128"/>
    </source>
</evidence>
<dbReference type="CDD" id="cd00926">
    <property type="entry name" value="Cyt_c_Oxidase_VIb"/>
    <property type="match status" value="1"/>
</dbReference>
<dbReference type="InterPro" id="IPR003213">
    <property type="entry name" value="Cyt_c_oxidase_su6B"/>
</dbReference>
<evidence type="ECO:0000256" key="3">
    <source>
        <dbReference type="ARBA" id="ARBA00023157"/>
    </source>
</evidence>
<keyword evidence="3" id="KW-1015">Disulfide bond</keyword>
<keyword evidence="5" id="KW-1185">Reference proteome</keyword>
<comment type="caution">
    <text evidence="4">The sequence shown here is derived from an EMBL/GenBank/DDBJ whole genome shotgun (WGS) entry which is preliminary data.</text>
</comment>
<protein>
    <submittedName>
        <fullName evidence="4">Uncharacterized protein</fullName>
    </submittedName>
</protein>
<dbReference type="InterPro" id="IPR048280">
    <property type="entry name" value="COX6B-like"/>
</dbReference>
<dbReference type="InterPro" id="IPR036549">
    <property type="entry name" value="CX6/COA6-like_sf"/>
</dbReference>